<evidence type="ECO:0000313" key="2">
    <source>
        <dbReference type="EMBL" id="AMX22306.1"/>
    </source>
</evidence>
<dbReference type="FunFam" id="3.10.28.10:FF:000010">
    <property type="entry name" value="LAGLIDADG homing endonuclease I-LtrII"/>
    <property type="match status" value="1"/>
</dbReference>
<dbReference type="Gene3D" id="3.10.28.10">
    <property type="entry name" value="Homing endonucleases"/>
    <property type="match status" value="2"/>
</dbReference>
<reference evidence="2" key="1">
    <citation type="journal article" date="2016" name="PLoS ONE">
        <title>Intron Derived Size Polymorphism in the Mitochondrial Genomes of Closely Related Chrysoporthe Species.</title>
        <authorList>
            <person name="Kanzi A.M."/>
            <person name="Wingfield B.D."/>
            <person name="Steenkamp E.T."/>
            <person name="Naidoo S."/>
            <person name="van der Merwe N.A."/>
        </authorList>
    </citation>
    <scope>NUCLEOTIDE SEQUENCE</scope>
</reference>
<keyword evidence="2" id="KW-0540">Nuclease</keyword>
<gene>
    <name evidence="2" type="primary">orf427</name>
</gene>
<dbReference type="InterPro" id="IPR004860">
    <property type="entry name" value="LAGLIDADG_dom"/>
</dbReference>
<feature type="domain" description="Homing endonuclease LAGLIDADG" evidence="1">
    <location>
        <begin position="291"/>
        <end position="390"/>
    </location>
</feature>
<proteinExistence type="predicted"/>
<dbReference type="InterPro" id="IPR051289">
    <property type="entry name" value="LAGLIDADG_Endonuclease"/>
</dbReference>
<keyword evidence="2" id="KW-0255">Endonuclease</keyword>
<sequence>MKILLWTIKRYMYTKDLLARLNIFVTVSRRSREIDLFLGLGKGHGRVFNGFLSRVGLGVSSPWFNRKELCHSNRGSIRRISSTAICTKYTGSLLDPWFVTGFSDAECCFSISIPWRRSLGIPSKNTDGDISKSNNWVKAGVEAEFQIGLNIKDVELLHLIKASFEDSKANSRTSSGKVGRIQQDKNKCFLRVSSLTELARVVEHFDKYPLLTKKRQDYLIWREVVQMMLRKEHQTYEGIRYIIKLKSALNLGLSDKLRTEFNITYIEEEAAAEYKAKLGYEEFPLNPQWVAGFTSGEGNFMISLKKEGRLGKTPQLRFQLSQHLRDERLFLRLASYLECGKVYLRNNNTRQAVEFSVLNFTDNVEKIIPLFRGNAILGVKTLDFEDWSKASEIMKVKGHLTQEGLDQICQLKAGMNKGRYTNSPGTA</sequence>
<dbReference type="PANTHER" id="PTHR36181">
    <property type="entry name" value="INTRON-ENCODED ENDONUCLEASE AI3-RELATED"/>
    <property type="match status" value="1"/>
</dbReference>
<keyword evidence="2" id="KW-0496">Mitochondrion</keyword>
<keyword evidence="2" id="KW-0378">Hydrolase</keyword>
<dbReference type="Pfam" id="PF00961">
    <property type="entry name" value="LAGLIDADG_1"/>
    <property type="match status" value="2"/>
</dbReference>
<dbReference type="AlphaFoldDB" id="A0A191MXA5"/>
<feature type="domain" description="Homing endonuclease LAGLIDADG" evidence="1">
    <location>
        <begin position="100"/>
        <end position="225"/>
    </location>
</feature>
<evidence type="ECO:0000259" key="1">
    <source>
        <dbReference type="Pfam" id="PF00961"/>
    </source>
</evidence>
<name>A0A191MXA5_CRYPA</name>
<protein>
    <submittedName>
        <fullName evidence="2">LAGLIDADG endonuclease</fullName>
    </submittedName>
</protein>
<organism evidence="2">
    <name type="scientific">Cryphonectria parasitica</name>
    <name type="common">Chestnut blight fungus</name>
    <name type="synonym">Endothia parasitica</name>
    <dbReference type="NCBI Taxonomy" id="5116"/>
    <lineage>
        <taxon>Eukaryota</taxon>
        <taxon>Fungi</taxon>
        <taxon>Dikarya</taxon>
        <taxon>Ascomycota</taxon>
        <taxon>Pezizomycotina</taxon>
        <taxon>Sordariomycetes</taxon>
        <taxon>Sordariomycetidae</taxon>
        <taxon>Diaporthales</taxon>
        <taxon>Cryphonectriaceae</taxon>
        <taxon>Cryphonectria-Endothia species complex</taxon>
        <taxon>Cryphonectria</taxon>
    </lineage>
</organism>
<dbReference type="InterPro" id="IPR027434">
    <property type="entry name" value="Homing_endonucl"/>
</dbReference>
<dbReference type="PANTHER" id="PTHR36181:SF4">
    <property type="entry name" value="LAGLIDADG ENDONUCLEASE"/>
    <property type="match status" value="1"/>
</dbReference>
<dbReference type="SUPFAM" id="SSF55608">
    <property type="entry name" value="Homing endonucleases"/>
    <property type="match status" value="2"/>
</dbReference>
<dbReference type="GO" id="GO:0005739">
    <property type="term" value="C:mitochondrion"/>
    <property type="evidence" value="ECO:0007669"/>
    <property type="project" value="UniProtKB-ARBA"/>
</dbReference>
<dbReference type="GO" id="GO:0004519">
    <property type="term" value="F:endonuclease activity"/>
    <property type="evidence" value="ECO:0007669"/>
    <property type="project" value="UniProtKB-KW"/>
</dbReference>
<dbReference type="EMBL" id="KT428651">
    <property type="protein sequence ID" value="AMX22306.1"/>
    <property type="molecule type" value="Genomic_DNA"/>
</dbReference>
<accession>A0A191MXA5</accession>
<geneLocation type="mitochondrion" evidence="2"/>